<dbReference type="EMBL" id="JXRR01000014">
    <property type="protein sequence ID" value="KIL47353.1"/>
    <property type="molecule type" value="Genomic_DNA"/>
</dbReference>
<dbReference type="PATRIC" id="fig|220754.4.peg.1543"/>
<accession>A0A0C2VTN2</accession>
<dbReference type="AlphaFoldDB" id="A0A0C2VTN2"/>
<comment type="caution">
    <text evidence="1">The sequence shown here is derived from an EMBL/GenBank/DDBJ whole genome shotgun (WGS) entry which is preliminary data.</text>
</comment>
<reference evidence="1 2" key="1">
    <citation type="submission" date="2015-01" db="EMBL/GenBank/DDBJ databases">
        <title>Jeotgalibacillus campisalis genome sequencing.</title>
        <authorList>
            <person name="Goh K.M."/>
            <person name="Chan K.-G."/>
            <person name="Yaakop A.S."/>
            <person name="Ee R."/>
            <person name="Gan H.M."/>
            <person name="Chan C.S."/>
        </authorList>
    </citation>
    <scope>NUCLEOTIDE SEQUENCE [LARGE SCALE GENOMIC DNA]</scope>
    <source>
        <strain evidence="1 2">SF-57</strain>
    </source>
</reference>
<dbReference type="Proteomes" id="UP000031972">
    <property type="component" value="Unassembled WGS sequence"/>
</dbReference>
<evidence type="ECO:0000313" key="2">
    <source>
        <dbReference type="Proteomes" id="UP000031972"/>
    </source>
</evidence>
<organism evidence="1 2">
    <name type="scientific">Jeotgalibacillus campisalis</name>
    <dbReference type="NCBI Taxonomy" id="220754"/>
    <lineage>
        <taxon>Bacteria</taxon>
        <taxon>Bacillati</taxon>
        <taxon>Bacillota</taxon>
        <taxon>Bacilli</taxon>
        <taxon>Bacillales</taxon>
        <taxon>Caryophanaceae</taxon>
        <taxon>Jeotgalibacillus</taxon>
    </lineage>
</organism>
<sequence>MPRCRIHPHLKRQNESQRKQLLLLNEPIGISKPESARGIVWRKRPYT</sequence>
<evidence type="ECO:0000313" key="1">
    <source>
        <dbReference type="EMBL" id="KIL47353.1"/>
    </source>
</evidence>
<protein>
    <submittedName>
        <fullName evidence="1">Uncharacterized protein</fullName>
    </submittedName>
</protein>
<keyword evidence="2" id="KW-1185">Reference proteome</keyword>
<name>A0A0C2VTN2_9BACL</name>
<proteinExistence type="predicted"/>
<gene>
    <name evidence="1" type="ORF">KR50_15200</name>
</gene>